<dbReference type="PROSITE" id="PS00216">
    <property type="entry name" value="SUGAR_TRANSPORT_1"/>
    <property type="match status" value="1"/>
</dbReference>
<dbReference type="GO" id="GO:0005886">
    <property type="term" value="C:plasma membrane"/>
    <property type="evidence" value="ECO:0007669"/>
    <property type="project" value="UniProtKB-SubCell"/>
</dbReference>
<dbReference type="KEGG" id="dai:Desaci_3705"/>
<dbReference type="eggNOG" id="COG2814">
    <property type="taxonomic scope" value="Bacteria"/>
</dbReference>
<evidence type="ECO:0000256" key="1">
    <source>
        <dbReference type="ARBA" id="ARBA00004651"/>
    </source>
</evidence>
<evidence type="ECO:0000256" key="6">
    <source>
        <dbReference type="ARBA" id="ARBA00023136"/>
    </source>
</evidence>
<proteinExistence type="predicted"/>
<dbReference type="InterPro" id="IPR020846">
    <property type="entry name" value="MFS_dom"/>
</dbReference>
<protein>
    <submittedName>
        <fullName evidence="9">Dipeptide/tripeptide permease</fullName>
    </submittedName>
</protein>
<dbReference type="Gene3D" id="1.20.1250.20">
    <property type="entry name" value="MFS general substrate transporter like domains"/>
    <property type="match status" value="1"/>
</dbReference>
<feature type="domain" description="Major facilitator superfamily (MFS) profile" evidence="8">
    <location>
        <begin position="11"/>
        <end position="400"/>
    </location>
</feature>
<gene>
    <name evidence="9" type="ordered locus">Desaci_3705</name>
</gene>
<feature type="transmembrane region" description="Helical" evidence="7">
    <location>
        <begin position="282"/>
        <end position="299"/>
    </location>
</feature>
<feature type="transmembrane region" description="Helical" evidence="7">
    <location>
        <begin position="77"/>
        <end position="94"/>
    </location>
</feature>
<evidence type="ECO:0000256" key="5">
    <source>
        <dbReference type="ARBA" id="ARBA00022989"/>
    </source>
</evidence>
<dbReference type="Pfam" id="PF07690">
    <property type="entry name" value="MFS_1"/>
    <property type="match status" value="1"/>
</dbReference>
<dbReference type="InterPro" id="IPR005829">
    <property type="entry name" value="Sugar_transporter_CS"/>
</dbReference>
<feature type="transmembrane region" description="Helical" evidence="7">
    <location>
        <begin position="47"/>
        <end position="65"/>
    </location>
</feature>
<dbReference type="STRING" id="646529.Desaci_3705"/>
<evidence type="ECO:0000313" key="10">
    <source>
        <dbReference type="Proteomes" id="UP000002892"/>
    </source>
</evidence>
<evidence type="ECO:0000256" key="4">
    <source>
        <dbReference type="ARBA" id="ARBA00022692"/>
    </source>
</evidence>
<feature type="transmembrane region" description="Helical" evidence="7">
    <location>
        <begin position="140"/>
        <end position="158"/>
    </location>
</feature>
<feature type="transmembrane region" description="Helical" evidence="7">
    <location>
        <begin position="305"/>
        <end position="330"/>
    </location>
</feature>
<dbReference type="HOGENOM" id="CLU_001265_60_4_9"/>
<keyword evidence="5 7" id="KW-1133">Transmembrane helix</keyword>
<dbReference type="GO" id="GO:0022857">
    <property type="term" value="F:transmembrane transporter activity"/>
    <property type="evidence" value="ECO:0007669"/>
    <property type="project" value="InterPro"/>
</dbReference>
<keyword evidence="2" id="KW-0813">Transport</keyword>
<dbReference type="SUPFAM" id="SSF103473">
    <property type="entry name" value="MFS general substrate transporter"/>
    <property type="match status" value="1"/>
</dbReference>
<feature type="transmembrane region" description="Helical" evidence="7">
    <location>
        <begin position="376"/>
        <end position="394"/>
    </location>
</feature>
<organism evidence="9 10">
    <name type="scientific">Desulfosporosinus acidiphilus (strain DSM 22704 / JCM 16185 / SJ4)</name>
    <dbReference type="NCBI Taxonomy" id="646529"/>
    <lineage>
        <taxon>Bacteria</taxon>
        <taxon>Bacillati</taxon>
        <taxon>Bacillota</taxon>
        <taxon>Clostridia</taxon>
        <taxon>Eubacteriales</taxon>
        <taxon>Desulfitobacteriaceae</taxon>
        <taxon>Desulfosporosinus</taxon>
    </lineage>
</organism>
<feature type="transmembrane region" description="Helical" evidence="7">
    <location>
        <begin position="100"/>
        <end position="119"/>
    </location>
</feature>
<feature type="transmembrane region" description="Helical" evidence="7">
    <location>
        <begin position="351"/>
        <end position="370"/>
    </location>
</feature>
<dbReference type="InterPro" id="IPR011701">
    <property type="entry name" value="MFS"/>
</dbReference>
<dbReference type="EMBL" id="CP003639">
    <property type="protein sequence ID" value="AFM42586.1"/>
    <property type="molecule type" value="Genomic_DNA"/>
</dbReference>
<dbReference type="PROSITE" id="PS50850">
    <property type="entry name" value="MFS"/>
    <property type="match status" value="1"/>
</dbReference>
<dbReference type="Proteomes" id="UP000002892">
    <property type="component" value="Chromosome"/>
</dbReference>
<accession>I4D9W2</accession>
<keyword evidence="6 7" id="KW-0472">Membrane</keyword>
<name>I4D9W2_DESAJ</name>
<dbReference type="OrthoDB" id="9793283at2"/>
<dbReference type="AlphaFoldDB" id="I4D9W2"/>
<keyword evidence="10" id="KW-1185">Reference proteome</keyword>
<feature type="transmembrane region" description="Helical" evidence="7">
    <location>
        <begin position="254"/>
        <end position="275"/>
    </location>
</feature>
<dbReference type="CDD" id="cd17329">
    <property type="entry name" value="MFS_MdtH_MDR_like"/>
    <property type="match status" value="1"/>
</dbReference>
<feature type="transmembrane region" description="Helical" evidence="7">
    <location>
        <begin position="216"/>
        <end position="234"/>
    </location>
</feature>
<evidence type="ECO:0000313" key="9">
    <source>
        <dbReference type="EMBL" id="AFM42586.1"/>
    </source>
</evidence>
<reference evidence="9 10" key="1">
    <citation type="journal article" date="2012" name="J. Bacteriol.">
        <title>Complete genome sequences of Desulfosporosinus orientis DSM765T, Desulfosporosinus youngiae DSM17734T, Desulfosporosinus meridiei DSM13257T, and Desulfosporosinus acidiphilus DSM22704T.</title>
        <authorList>
            <person name="Pester M."/>
            <person name="Brambilla E."/>
            <person name="Alazard D."/>
            <person name="Rattei T."/>
            <person name="Weinmaier T."/>
            <person name="Han J."/>
            <person name="Lucas S."/>
            <person name="Lapidus A."/>
            <person name="Cheng J.F."/>
            <person name="Goodwin L."/>
            <person name="Pitluck S."/>
            <person name="Peters L."/>
            <person name="Ovchinnikova G."/>
            <person name="Teshima H."/>
            <person name="Detter J.C."/>
            <person name="Han C.S."/>
            <person name="Tapia R."/>
            <person name="Land M.L."/>
            <person name="Hauser L."/>
            <person name="Kyrpides N.C."/>
            <person name="Ivanova N.N."/>
            <person name="Pagani I."/>
            <person name="Huntmann M."/>
            <person name="Wei C.L."/>
            <person name="Davenport K.W."/>
            <person name="Daligault H."/>
            <person name="Chain P.S."/>
            <person name="Chen A."/>
            <person name="Mavromatis K."/>
            <person name="Markowitz V."/>
            <person name="Szeto E."/>
            <person name="Mikhailova N."/>
            <person name="Pati A."/>
            <person name="Wagner M."/>
            <person name="Woyke T."/>
            <person name="Ollivier B."/>
            <person name="Klenk H.P."/>
            <person name="Spring S."/>
            <person name="Loy A."/>
        </authorList>
    </citation>
    <scope>NUCLEOTIDE SEQUENCE [LARGE SCALE GENOMIC DNA]</scope>
    <source>
        <strain evidence="10">DSM 22704 / JCM 16185 / SJ4</strain>
    </source>
</reference>
<keyword evidence="4 7" id="KW-0812">Transmembrane</keyword>
<dbReference type="InterPro" id="IPR036259">
    <property type="entry name" value="MFS_trans_sf"/>
</dbReference>
<feature type="transmembrane region" description="Helical" evidence="7">
    <location>
        <begin position="164"/>
        <end position="184"/>
    </location>
</feature>
<keyword evidence="3" id="KW-1003">Cell membrane</keyword>
<evidence type="ECO:0000256" key="3">
    <source>
        <dbReference type="ARBA" id="ARBA00022475"/>
    </source>
</evidence>
<evidence type="ECO:0000256" key="2">
    <source>
        <dbReference type="ARBA" id="ARBA00022448"/>
    </source>
</evidence>
<evidence type="ECO:0000259" key="8">
    <source>
        <dbReference type="PROSITE" id="PS50850"/>
    </source>
</evidence>
<dbReference type="InterPro" id="IPR050171">
    <property type="entry name" value="MFS_Transporters"/>
</dbReference>
<sequence>MLNAYKGLPKSIYIFFVVQVINRFGDFVVPFLTLYLTKKLGLSFETAGAIVMVTSLLSIPGSLLGGKLADQLGRKKVYIAAQTAAGIFLIPCAILKSPSVIVLCILAATFFNGAVRPAVNSLIADILPPYQRQLGYSLNYLGINVGVALGPIVAGFLFNHALPLLFVGDAITSFIAVSLVVIHVTEVNPFALEIAVTKEEKEESGNLLEVLLRRPMIMLLLLIYSIYCGVYIQHRFSLPIMLDHKFLAQGPEQFGWLMSVNAFTVILLTMGVTHFTKRFKPLTNMAVAGFLYAIGFGMIGRINSFFMFIISTILWTLGEILMATNFGVFIANHSPRNFRARFSALSNLNKAAGGAIGTSLMGLYIGSRGINEVWNLVFWVACTSAVLMLLLSIYSNRKRLADN</sequence>
<feature type="transmembrane region" description="Helical" evidence="7">
    <location>
        <begin position="12"/>
        <end position="35"/>
    </location>
</feature>
<dbReference type="PANTHER" id="PTHR23517:SF2">
    <property type="entry name" value="MULTIDRUG RESISTANCE PROTEIN MDTH"/>
    <property type="match status" value="1"/>
</dbReference>
<dbReference type="RefSeq" id="WP_014828574.1">
    <property type="nucleotide sequence ID" value="NC_018068.1"/>
</dbReference>
<comment type="subcellular location">
    <subcellularLocation>
        <location evidence="1">Cell membrane</location>
        <topology evidence="1">Multi-pass membrane protein</topology>
    </subcellularLocation>
</comment>
<evidence type="ECO:0000256" key="7">
    <source>
        <dbReference type="SAM" id="Phobius"/>
    </source>
</evidence>
<dbReference type="PANTHER" id="PTHR23517">
    <property type="entry name" value="RESISTANCE PROTEIN MDTM, PUTATIVE-RELATED-RELATED"/>
    <property type="match status" value="1"/>
</dbReference>